<dbReference type="InterPro" id="IPR013324">
    <property type="entry name" value="RNA_pol_sigma_r3/r4-like"/>
</dbReference>
<evidence type="ECO:0000256" key="4">
    <source>
        <dbReference type="ARBA" id="ARBA00023163"/>
    </source>
</evidence>
<organism evidence="7 8">
    <name type="scientific">Bacillus infantis</name>
    <dbReference type="NCBI Taxonomy" id="324767"/>
    <lineage>
        <taxon>Bacteria</taxon>
        <taxon>Bacillati</taxon>
        <taxon>Bacillota</taxon>
        <taxon>Bacilli</taxon>
        <taxon>Bacillales</taxon>
        <taxon>Bacillaceae</taxon>
        <taxon>Bacillus</taxon>
    </lineage>
</organism>
<dbReference type="EMBL" id="VTER01000001">
    <property type="protein sequence ID" value="TYS51959.1"/>
    <property type="molecule type" value="Genomic_DNA"/>
</dbReference>
<dbReference type="InterPro" id="IPR039425">
    <property type="entry name" value="RNA_pol_sigma-70-like"/>
</dbReference>
<accession>A0A5D4RMB4</accession>
<dbReference type="InterPro" id="IPR036388">
    <property type="entry name" value="WH-like_DNA-bd_sf"/>
</dbReference>
<dbReference type="InterPro" id="IPR013249">
    <property type="entry name" value="RNA_pol_sigma70_r4_t2"/>
</dbReference>
<evidence type="ECO:0000259" key="5">
    <source>
        <dbReference type="Pfam" id="PF04542"/>
    </source>
</evidence>
<evidence type="ECO:0000313" key="7">
    <source>
        <dbReference type="EMBL" id="TYS51959.1"/>
    </source>
</evidence>
<keyword evidence="4" id="KW-0804">Transcription</keyword>
<dbReference type="InterPro" id="IPR013325">
    <property type="entry name" value="RNA_pol_sigma_r2"/>
</dbReference>
<dbReference type="InterPro" id="IPR014284">
    <property type="entry name" value="RNA_pol_sigma-70_dom"/>
</dbReference>
<evidence type="ECO:0000256" key="3">
    <source>
        <dbReference type="ARBA" id="ARBA00023082"/>
    </source>
</evidence>
<dbReference type="AlphaFoldDB" id="A0A5D4RMB4"/>
<feature type="domain" description="RNA polymerase sigma factor 70 region 4 type 2" evidence="6">
    <location>
        <begin position="112"/>
        <end position="161"/>
    </location>
</feature>
<dbReference type="RefSeq" id="WP_148972949.1">
    <property type="nucleotide sequence ID" value="NZ_JBNIKT010000008.1"/>
</dbReference>
<sequence>MIKAIKDSIMLKKIKEKDIDAVISWFEARKSKFYKIGWAYLKNHHDVEDVFHNTILKVHDHIDKLKQDRYFETWVTSIFINECRDIYRRNRRRQQETAIEGKEAGQLPSVRLEVLDALGHVDEKFREPVLLKYIQGFSQEEIAGILGLPLGTVKSRIYRGLLILRKEYGGAGSHDMQ</sequence>
<keyword evidence="2" id="KW-0805">Transcription regulation</keyword>
<keyword evidence="3" id="KW-0731">Sigma factor</keyword>
<name>A0A5D4RMB4_9BACI</name>
<dbReference type="Gene3D" id="1.10.1740.10">
    <property type="match status" value="1"/>
</dbReference>
<dbReference type="Proteomes" id="UP000322139">
    <property type="component" value="Unassembled WGS sequence"/>
</dbReference>
<evidence type="ECO:0000256" key="1">
    <source>
        <dbReference type="ARBA" id="ARBA00010641"/>
    </source>
</evidence>
<evidence type="ECO:0000259" key="6">
    <source>
        <dbReference type="Pfam" id="PF08281"/>
    </source>
</evidence>
<dbReference type="GO" id="GO:0016987">
    <property type="term" value="F:sigma factor activity"/>
    <property type="evidence" value="ECO:0007669"/>
    <property type="project" value="UniProtKB-KW"/>
</dbReference>
<dbReference type="NCBIfam" id="TIGR02937">
    <property type="entry name" value="sigma70-ECF"/>
    <property type="match status" value="1"/>
</dbReference>
<dbReference type="InterPro" id="IPR007627">
    <property type="entry name" value="RNA_pol_sigma70_r2"/>
</dbReference>
<reference evidence="7 8" key="1">
    <citation type="submission" date="2019-08" db="EMBL/GenBank/DDBJ databases">
        <title>Bacillus genomes from the desert of Cuatro Cienegas, Coahuila.</title>
        <authorList>
            <person name="Olmedo-Alvarez G."/>
        </authorList>
    </citation>
    <scope>NUCLEOTIDE SEQUENCE [LARGE SCALE GENOMIC DNA]</scope>
    <source>
        <strain evidence="7 8">CH446_14T</strain>
    </source>
</reference>
<protein>
    <submittedName>
        <fullName evidence="7">RNA polymerase sigma factor</fullName>
    </submittedName>
</protein>
<dbReference type="GO" id="GO:0003677">
    <property type="term" value="F:DNA binding"/>
    <property type="evidence" value="ECO:0007669"/>
    <property type="project" value="InterPro"/>
</dbReference>
<dbReference type="SUPFAM" id="SSF88946">
    <property type="entry name" value="Sigma2 domain of RNA polymerase sigma factors"/>
    <property type="match status" value="1"/>
</dbReference>
<dbReference type="PANTHER" id="PTHR43133:SF51">
    <property type="entry name" value="RNA POLYMERASE SIGMA FACTOR"/>
    <property type="match status" value="1"/>
</dbReference>
<gene>
    <name evidence="7" type="ORF">FZD51_00460</name>
</gene>
<proteinExistence type="inferred from homology"/>
<dbReference type="SUPFAM" id="SSF88659">
    <property type="entry name" value="Sigma3 and sigma4 domains of RNA polymerase sigma factors"/>
    <property type="match status" value="1"/>
</dbReference>
<dbReference type="GO" id="GO:0006352">
    <property type="term" value="P:DNA-templated transcription initiation"/>
    <property type="evidence" value="ECO:0007669"/>
    <property type="project" value="InterPro"/>
</dbReference>
<evidence type="ECO:0000256" key="2">
    <source>
        <dbReference type="ARBA" id="ARBA00023015"/>
    </source>
</evidence>
<dbReference type="CDD" id="cd06171">
    <property type="entry name" value="Sigma70_r4"/>
    <property type="match status" value="1"/>
</dbReference>
<dbReference type="Pfam" id="PF04542">
    <property type="entry name" value="Sigma70_r2"/>
    <property type="match status" value="1"/>
</dbReference>
<evidence type="ECO:0000313" key="8">
    <source>
        <dbReference type="Proteomes" id="UP000322139"/>
    </source>
</evidence>
<dbReference type="Gene3D" id="1.10.10.10">
    <property type="entry name" value="Winged helix-like DNA-binding domain superfamily/Winged helix DNA-binding domain"/>
    <property type="match status" value="1"/>
</dbReference>
<dbReference type="PANTHER" id="PTHR43133">
    <property type="entry name" value="RNA POLYMERASE ECF-TYPE SIGMA FACTO"/>
    <property type="match status" value="1"/>
</dbReference>
<dbReference type="Pfam" id="PF08281">
    <property type="entry name" value="Sigma70_r4_2"/>
    <property type="match status" value="1"/>
</dbReference>
<comment type="caution">
    <text evidence="7">The sequence shown here is derived from an EMBL/GenBank/DDBJ whole genome shotgun (WGS) entry which is preliminary data.</text>
</comment>
<feature type="domain" description="RNA polymerase sigma-70 region 2" evidence="5">
    <location>
        <begin position="27"/>
        <end position="93"/>
    </location>
</feature>
<comment type="similarity">
    <text evidence="1">Belongs to the sigma-70 factor family. ECF subfamily.</text>
</comment>